<dbReference type="Proteomes" id="UP001177670">
    <property type="component" value="Unassembled WGS sequence"/>
</dbReference>
<organism evidence="2 3">
    <name type="scientific">Melipona bicolor</name>
    <dbReference type="NCBI Taxonomy" id="60889"/>
    <lineage>
        <taxon>Eukaryota</taxon>
        <taxon>Metazoa</taxon>
        <taxon>Ecdysozoa</taxon>
        <taxon>Arthropoda</taxon>
        <taxon>Hexapoda</taxon>
        <taxon>Insecta</taxon>
        <taxon>Pterygota</taxon>
        <taxon>Neoptera</taxon>
        <taxon>Endopterygota</taxon>
        <taxon>Hymenoptera</taxon>
        <taxon>Apocrita</taxon>
        <taxon>Aculeata</taxon>
        <taxon>Apoidea</taxon>
        <taxon>Anthophila</taxon>
        <taxon>Apidae</taxon>
        <taxon>Melipona</taxon>
    </lineage>
</organism>
<reference evidence="2" key="1">
    <citation type="submission" date="2021-10" db="EMBL/GenBank/DDBJ databases">
        <title>Melipona bicolor Genome sequencing and assembly.</title>
        <authorList>
            <person name="Araujo N.S."/>
            <person name="Arias M.C."/>
        </authorList>
    </citation>
    <scope>NUCLEOTIDE SEQUENCE</scope>
    <source>
        <strain evidence="2">USP_2M_L1-L4_2017</strain>
        <tissue evidence="2">Whole body</tissue>
    </source>
</reference>
<name>A0AA40KYU1_9HYME</name>
<feature type="region of interest" description="Disordered" evidence="1">
    <location>
        <begin position="110"/>
        <end position="134"/>
    </location>
</feature>
<accession>A0AA40KYU1</accession>
<dbReference type="EMBL" id="JAHYIQ010000001">
    <property type="protein sequence ID" value="KAK1138155.1"/>
    <property type="molecule type" value="Genomic_DNA"/>
</dbReference>
<feature type="compositionally biased region" description="Polar residues" evidence="1">
    <location>
        <begin position="112"/>
        <end position="126"/>
    </location>
</feature>
<keyword evidence="3" id="KW-1185">Reference proteome</keyword>
<sequence length="134" mass="15319">MGHVKITEPSVVTSELDCILTIQQQCYENWRHYRKEIEIKATNYSLDIPFDEHEHVKLLDNFLPMVEQCKNIIENSGDEESYASEDDLEEMLEELVIAEEEELTNAGDFGWTISSGTSSPTSNNHLHSPENVGF</sequence>
<gene>
    <name evidence="2" type="ORF">K0M31_002636</name>
</gene>
<evidence type="ECO:0000256" key="1">
    <source>
        <dbReference type="SAM" id="MobiDB-lite"/>
    </source>
</evidence>
<proteinExistence type="predicted"/>
<evidence type="ECO:0000313" key="2">
    <source>
        <dbReference type="EMBL" id="KAK1138155.1"/>
    </source>
</evidence>
<dbReference type="AlphaFoldDB" id="A0AA40KYU1"/>
<protein>
    <submittedName>
        <fullName evidence="2">Uncharacterized protein</fullName>
    </submittedName>
</protein>
<evidence type="ECO:0000313" key="3">
    <source>
        <dbReference type="Proteomes" id="UP001177670"/>
    </source>
</evidence>
<comment type="caution">
    <text evidence="2">The sequence shown here is derived from an EMBL/GenBank/DDBJ whole genome shotgun (WGS) entry which is preliminary data.</text>
</comment>